<keyword evidence="2" id="KW-1185">Reference proteome</keyword>
<dbReference type="Proteomes" id="UP000050525">
    <property type="component" value="Unassembled WGS sequence"/>
</dbReference>
<dbReference type="EMBL" id="AKHW03001358">
    <property type="protein sequence ID" value="KYO42719.1"/>
    <property type="molecule type" value="Genomic_DNA"/>
</dbReference>
<sequence length="79" mass="8855">MTSRNSQSQWELGSVRIYIWGRSDLVFLLGWAWLVVGSVVGAPEPAGPLFPCRRGCLAKPRAWRWPRAAAPVEMSDSRN</sequence>
<accession>A0A151P1F2</accession>
<name>A0A151P1F2_ALLMI</name>
<proteinExistence type="predicted"/>
<evidence type="ECO:0000313" key="1">
    <source>
        <dbReference type="EMBL" id="KYO42719.1"/>
    </source>
</evidence>
<evidence type="ECO:0000313" key="2">
    <source>
        <dbReference type="Proteomes" id="UP000050525"/>
    </source>
</evidence>
<reference evidence="1 2" key="1">
    <citation type="journal article" date="2012" name="Genome Biol.">
        <title>Sequencing three crocodilian genomes to illuminate the evolution of archosaurs and amniotes.</title>
        <authorList>
            <person name="St John J.A."/>
            <person name="Braun E.L."/>
            <person name="Isberg S.R."/>
            <person name="Miles L.G."/>
            <person name="Chong A.Y."/>
            <person name="Gongora J."/>
            <person name="Dalzell P."/>
            <person name="Moran C."/>
            <person name="Bed'hom B."/>
            <person name="Abzhanov A."/>
            <person name="Burgess S.C."/>
            <person name="Cooksey A.M."/>
            <person name="Castoe T.A."/>
            <person name="Crawford N.G."/>
            <person name="Densmore L.D."/>
            <person name="Drew J.C."/>
            <person name="Edwards S.V."/>
            <person name="Faircloth B.C."/>
            <person name="Fujita M.K."/>
            <person name="Greenwold M.J."/>
            <person name="Hoffmann F.G."/>
            <person name="Howard J.M."/>
            <person name="Iguchi T."/>
            <person name="Janes D.E."/>
            <person name="Khan S.Y."/>
            <person name="Kohno S."/>
            <person name="de Koning A.J."/>
            <person name="Lance S.L."/>
            <person name="McCarthy F.M."/>
            <person name="McCormack J.E."/>
            <person name="Merchant M.E."/>
            <person name="Peterson D.G."/>
            <person name="Pollock D.D."/>
            <person name="Pourmand N."/>
            <person name="Raney B.J."/>
            <person name="Roessler K.A."/>
            <person name="Sanford J.R."/>
            <person name="Sawyer R.H."/>
            <person name="Schmidt C.J."/>
            <person name="Triplett E.W."/>
            <person name="Tuberville T.D."/>
            <person name="Venegas-Anaya M."/>
            <person name="Howard J.T."/>
            <person name="Jarvis E.D."/>
            <person name="Guillette L.J.Jr."/>
            <person name="Glenn T.C."/>
            <person name="Green R.E."/>
            <person name="Ray D.A."/>
        </authorList>
    </citation>
    <scope>NUCLEOTIDE SEQUENCE [LARGE SCALE GENOMIC DNA]</scope>
    <source>
        <strain evidence="1">KSC_2009_1</strain>
    </source>
</reference>
<protein>
    <submittedName>
        <fullName evidence="1">Uncharacterized protein</fullName>
    </submittedName>
</protein>
<dbReference type="AlphaFoldDB" id="A0A151P1F2"/>
<comment type="caution">
    <text evidence="1">The sequence shown here is derived from an EMBL/GenBank/DDBJ whole genome shotgun (WGS) entry which is preliminary data.</text>
</comment>
<gene>
    <name evidence="1" type="ORF">Y1Q_0022382</name>
</gene>
<organism evidence="1 2">
    <name type="scientific">Alligator mississippiensis</name>
    <name type="common">American alligator</name>
    <dbReference type="NCBI Taxonomy" id="8496"/>
    <lineage>
        <taxon>Eukaryota</taxon>
        <taxon>Metazoa</taxon>
        <taxon>Chordata</taxon>
        <taxon>Craniata</taxon>
        <taxon>Vertebrata</taxon>
        <taxon>Euteleostomi</taxon>
        <taxon>Archelosauria</taxon>
        <taxon>Archosauria</taxon>
        <taxon>Crocodylia</taxon>
        <taxon>Alligatoridae</taxon>
        <taxon>Alligatorinae</taxon>
        <taxon>Alligator</taxon>
    </lineage>
</organism>